<name>A0ABX8UGI4_9ACTN</name>
<dbReference type="Proteomes" id="UP000824681">
    <property type="component" value="Chromosome"/>
</dbReference>
<accession>A0ABX8UGI4</accession>
<organism evidence="1 2">
    <name type="scientific">Nonomuraea coxensis DSM 45129</name>
    <dbReference type="NCBI Taxonomy" id="1122611"/>
    <lineage>
        <taxon>Bacteria</taxon>
        <taxon>Bacillati</taxon>
        <taxon>Actinomycetota</taxon>
        <taxon>Actinomycetes</taxon>
        <taxon>Streptosporangiales</taxon>
        <taxon>Streptosporangiaceae</taxon>
        <taxon>Nonomuraea</taxon>
    </lineage>
</organism>
<dbReference type="EMBL" id="CP068985">
    <property type="protein sequence ID" value="QYC45654.1"/>
    <property type="molecule type" value="Genomic_DNA"/>
</dbReference>
<protein>
    <submittedName>
        <fullName evidence="1">Uncharacterized protein</fullName>
    </submittedName>
</protein>
<evidence type="ECO:0000313" key="2">
    <source>
        <dbReference type="Proteomes" id="UP000824681"/>
    </source>
</evidence>
<gene>
    <name evidence="1" type="ORF">Nocox_40555</name>
</gene>
<keyword evidence="2" id="KW-1185">Reference proteome</keyword>
<reference evidence="1 2" key="1">
    <citation type="journal article" date="2021" name="ACS Chem. Biol.">
        <title>Genomic-Led Discovery of a Novel Glycopeptide Antibiotic by Nonomuraea coxensis DSM 45129.</title>
        <authorList>
            <person name="Yushchuk O."/>
            <person name="Vior N.M."/>
            <person name="Andreo-Vidal A."/>
            <person name="Berini F."/>
            <person name="Ruckert C."/>
            <person name="Busche T."/>
            <person name="Binda E."/>
            <person name="Kalinowski J."/>
            <person name="Truman A.W."/>
            <person name="Marinelli F."/>
        </authorList>
    </citation>
    <scope>NUCLEOTIDE SEQUENCE [LARGE SCALE GENOMIC DNA]</scope>
    <source>
        <strain evidence="1 2">DSM 45129</strain>
    </source>
</reference>
<proteinExistence type="predicted"/>
<sequence>MHGSEPDAGSLLDVLVPAKDRPGALAVTLAGLLPSRAYHLELPTTVADRRAECYDHVLEA</sequence>
<dbReference type="RefSeq" id="WP_211212667.1">
    <property type="nucleotide sequence ID" value="NZ_CP068985.1"/>
</dbReference>
<evidence type="ECO:0000313" key="1">
    <source>
        <dbReference type="EMBL" id="QYC45654.1"/>
    </source>
</evidence>